<reference evidence="4 6" key="1">
    <citation type="submission" date="2019-04" db="EMBL/GenBank/DDBJ databases">
        <title>Lewinella litorea sp. nov., isolated from a marine sand.</title>
        <authorList>
            <person name="Yoon J.-H."/>
        </authorList>
    </citation>
    <scope>NUCLEOTIDE SEQUENCE [LARGE SCALE GENOMIC DNA]</scope>
    <source>
        <strain evidence="4 6">HSMS-39</strain>
    </source>
</reference>
<dbReference type="RefSeq" id="WP_168797674.1">
    <property type="nucleotide sequence ID" value="NZ_SRSF01000016.1"/>
</dbReference>
<name>A0A4S4N5H2_9BACT</name>
<proteinExistence type="predicted"/>
<dbReference type="EMBL" id="SRSF01000025">
    <property type="protein sequence ID" value="THH34334.1"/>
    <property type="molecule type" value="Genomic_DNA"/>
</dbReference>
<dbReference type="PANTHER" id="PTHR30007">
    <property type="entry name" value="PHP DOMAIN PROTEIN"/>
    <property type="match status" value="1"/>
</dbReference>
<evidence type="ECO:0000313" key="4">
    <source>
        <dbReference type="EMBL" id="THH34334.1"/>
    </source>
</evidence>
<comment type="caution">
    <text evidence="4">The sequence shown here is derived from an EMBL/GenBank/DDBJ whole genome shotgun (WGS) entry which is preliminary data.</text>
</comment>
<feature type="domain" description="Transposase DDE" evidence="2">
    <location>
        <begin position="1"/>
        <end position="90"/>
    </location>
</feature>
<dbReference type="PANTHER" id="PTHR30007:SF1">
    <property type="entry name" value="BLR1914 PROTEIN"/>
    <property type="match status" value="1"/>
</dbReference>
<evidence type="ECO:0000259" key="2">
    <source>
        <dbReference type="Pfam" id="PF13586"/>
    </source>
</evidence>
<keyword evidence="6" id="KW-1185">Reference proteome</keyword>
<evidence type="ECO:0000256" key="1">
    <source>
        <dbReference type="SAM" id="MobiDB-lite"/>
    </source>
</evidence>
<feature type="region of interest" description="Disordered" evidence="1">
    <location>
        <begin position="24"/>
        <end position="45"/>
    </location>
</feature>
<evidence type="ECO:0000313" key="5">
    <source>
        <dbReference type="EMBL" id="THH34582.1"/>
    </source>
</evidence>
<dbReference type="EMBL" id="SRSF01000016">
    <property type="protein sequence ID" value="THH34582.1"/>
    <property type="molecule type" value="Genomic_DNA"/>
</dbReference>
<dbReference type="EMBL" id="SRSF01000026">
    <property type="protein sequence ID" value="THH34277.1"/>
    <property type="molecule type" value="Genomic_DNA"/>
</dbReference>
<feature type="non-terminal residue" evidence="4">
    <location>
        <position position="1"/>
    </location>
</feature>
<protein>
    <submittedName>
        <fullName evidence="4">IS5/IS1182 family transposase</fullName>
    </submittedName>
</protein>
<organism evidence="4 6">
    <name type="scientific">Neolewinella litorea</name>
    <dbReference type="NCBI Taxonomy" id="2562452"/>
    <lineage>
        <taxon>Bacteria</taxon>
        <taxon>Pseudomonadati</taxon>
        <taxon>Bacteroidota</taxon>
        <taxon>Saprospiria</taxon>
        <taxon>Saprospirales</taxon>
        <taxon>Lewinellaceae</taxon>
        <taxon>Neolewinella</taxon>
    </lineage>
</organism>
<dbReference type="AlphaFoldDB" id="A0A4S4N5H2"/>
<dbReference type="InterPro" id="IPR025668">
    <property type="entry name" value="Tnp_DDE_dom"/>
</dbReference>
<dbReference type="Pfam" id="PF13586">
    <property type="entry name" value="DDE_Tnp_1_2"/>
    <property type="match status" value="1"/>
</dbReference>
<sequence>DKAYDSVANRMYLRKRAIRPVIPNRGLAEGKKRRRRGPKPSLDRVDYRRRNTVERMFGWLKECRRIATRYEKKAAHFLSMVKLGAIRLFLRRYFSDTA</sequence>
<accession>A0A4S4N5H2</accession>
<evidence type="ECO:0000313" key="6">
    <source>
        <dbReference type="Proteomes" id="UP000308528"/>
    </source>
</evidence>
<dbReference type="Proteomes" id="UP000308528">
    <property type="component" value="Unassembled WGS sequence"/>
</dbReference>
<evidence type="ECO:0000313" key="3">
    <source>
        <dbReference type="EMBL" id="THH34277.1"/>
    </source>
</evidence>
<gene>
    <name evidence="5" type="ORF">E4021_17470</name>
    <name evidence="4" type="ORF">E4021_17840</name>
    <name evidence="3" type="ORF">E4021_17860</name>
</gene>